<proteinExistence type="predicted"/>
<dbReference type="EMBL" id="JAAECE010000006">
    <property type="protein sequence ID" value="KAF1800327.1"/>
    <property type="molecule type" value="Genomic_DNA"/>
</dbReference>
<evidence type="ECO:0000313" key="2">
    <source>
        <dbReference type="Proteomes" id="UP000469890"/>
    </source>
</evidence>
<dbReference type="AlphaFoldDB" id="A0A8H4EZF9"/>
<reference evidence="1 2" key="1">
    <citation type="submission" date="2019-09" db="EMBL/GenBank/DDBJ databases">
        <authorList>
            <consortium name="DOE Joint Genome Institute"/>
            <person name="Mondo S.J."/>
            <person name="Navarro-Mendoza M.I."/>
            <person name="Perez-Arques C."/>
            <person name="Panchal S."/>
            <person name="Nicolas F.E."/>
            <person name="Ganguly P."/>
            <person name="Pangilinan J."/>
            <person name="Grigoriev I."/>
            <person name="Heitman J."/>
            <person name="Sanya K."/>
            <person name="Garre V."/>
        </authorList>
    </citation>
    <scope>NUCLEOTIDE SEQUENCE [LARGE SCALE GENOMIC DNA]</scope>
    <source>
        <strain evidence="1 2">MU402</strain>
    </source>
</reference>
<name>A0A8H4EZF9_MUCCL</name>
<sequence length="169" mass="19213">MFRWTVLNLLYELDAGDFLKIACGTLELSNDIDCTLKAGESINTASTTNKKEIYSDSTHVKAFKIGFRFLADMAQDEYDIGVGECAIHPSELKAVKANLQGKQKTLLIKYWELYHKLLIQKSGQYRRLDPPPTLAWSTWLILDCTWLISNIPLSSLVQLPSSLRRLTLF</sequence>
<organism evidence="1 2">
    <name type="scientific">Mucor circinelloides f. lusitanicus</name>
    <name type="common">Mucor racemosus var. lusitanicus</name>
    <dbReference type="NCBI Taxonomy" id="29924"/>
    <lineage>
        <taxon>Eukaryota</taxon>
        <taxon>Fungi</taxon>
        <taxon>Fungi incertae sedis</taxon>
        <taxon>Mucoromycota</taxon>
        <taxon>Mucoromycotina</taxon>
        <taxon>Mucoromycetes</taxon>
        <taxon>Mucorales</taxon>
        <taxon>Mucorineae</taxon>
        <taxon>Mucoraceae</taxon>
        <taxon>Mucor</taxon>
    </lineage>
</organism>
<gene>
    <name evidence="1" type="ORF">FB192DRAFT_1391075</name>
</gene>
<dbReference type="Proteomes" id="UP000469890">
    <property type="component" value="Unassembled WGS sequence"/>
</dbReference>
<protein>
    <submittedName>
        <fullName evidence="1">Uncharacterized protein</fullName>
    </submittedName>
</protein>
<accession>A0A8H4EZF9</accession>
<evidence type="ECO:0000313" key="1">
    <source>
        <dbReference type="EMBL" id="KAF1800327.1"/>
    </source>
</evidence>
<comment type="caution">
    <text evidence="1">The sequence shown here is derived from an EMBL/GenBank/DDBJ whole genome shotgun (WGS) entry which is preliminary data.</text>
</comment>